<evidence type="ECO:0000313" key="5">
    <source>
        <dbReference type="EMBL" id="OXA61678.1"/>
    </source>
</evidence>
<keyword evidence="6" id="KW-1185">Reference proteome</keyword>
<comment type="caution">
    <text evidence="5">The sequence shown here is derived from an EMBL/GenBank/DDBJ whole genome shotgun (WGS) entry which is preliminary data.</text>
</comment>
<dbReference type="InterPro" id="IPR000945">
    <property type="entry name" value="DBH-like"/>
</dbReference>
<dbReference type="GO" id="GO:0004500">
    <property type="term" value="F:dopamine beta-monooxygenase activity"/>
    <property type="evidence" value="ECO:0007669"/>
    <property type="project" value="InterPro"/>
</dbReference>
<dbReference type="FunFam" id="2.60.120.230:FF:000001">
    <property type="entry name" value="Monooxygenase, DBH-like 1"/>
    <property type="match status" value="1"/>
</dbReference>
<dbReference type="GO" id="GO:0005507">
    <property type="term" value="F:copper ion binding"/>
    <property type="evidence" value="ECO:0007669"/>
    <property type="project" value="InterPro"/>
</dbReference>
<dbReference type="InterPro" id="IPR024548">
    <property type="entry name" value="Cu2_monoox_C"/>
</dbReference>
<dbReference type="Pfam" id="PF03712">
    <property type="entry name" value="Cu2_monoox_C"/>
    <property type="match status" value="1"/>
</dbReference>
<dbReference type="InterPro" id="IPR036939">
    <property type="entry name" value="Cu2_ascorb_mOase_N_sf"/>
</dbReference>
<dbReference type="Pfam" id="PF01082">
    <property type="entry name" value="Cu2_monooxygen"/>
    <property type="match status" value="1"/>
</dbReference>
<dbReference type="InterPro" id="IPR005018">
    <property type="entry name" value="DOMON_domain"/>
</dbReference>
<dbReference type="OMA" id="TRNEMCE"/>
<accession>A0A226EWX5</accession>
<dbReference type="InterPro" id="IPR000323">
    <property type="entry name" value="Cu2_ascorb_mOase_N"/>
</dbReference>
<dbReference type="PANTHER" id="PTHR10157">
    <property type="entry name" value="DOPAMINE BETA HYDROXYLASE RELATED"/>
    <property type="match status" value="1"/>
</dbReference>
<dbReference type="AlphaFoldDB" id="A0A226EWX5"/>
<reference evidence="5 6" key="1">
    <citation type="submission" date="2015-12" db="EMBL/GenBank/DDBJ databases">
        <title>The genome of Folsomia candida.</title>
        <authorList>
            <person name="Faddeeva A."/>
            <person name="Derks M.F."/>
            <person name="Anvar Y."/>
            <person name="Smit S."/>
            <person name="Van Straalen N."/>
            <person name="Roelofs D."/>
        </authorList>
    </citation>
    <scope>NUCLEOTIDE SEQUENCE [LARGE SCALE GENOMIC DNA]</scope>
    <source>
        <strain evidence="5 6">VU population</strain>
        <tissue evidence="5">Whole body</tissue>
    </source>
</reference>
<organism evidence="5 6">
    <name type="scientific">Folsomia candida</name>
    <name type="common">Springtail</name>
    <dbReference type="NCBI Taxonomy" id="158441"/>
    <lineage>
        <taxon>Eukaryota</taxon>
        <taxon>Metazoa</taxon>
        <taxon>Ecdysozoa</taxon>
        <taxon>Arthropoda</taxon>
        <taxon>Hexapoda</taxon>
        <taxon>Collembola</taxon>
        <taxon>Entomobryomorpha</taxon>
        <taxon>Isotomoidea</taxon>
        <taxon>Isotomidae</taxon>
        <taxon>Proisotominae</taxon>
        <taxon>Folsomia</taxon>
    </lineage>
</organism>
<dbReference type="Pfam" id="PF03351">
    <property type="entry name" value="DOMON"/>
    <property type="match status" value="1"/>
</dbReference>
<evidence type="ECO:0000256" key="3">
    <source>
        <dbReference type="ARBA" id="ARBA00023180"/>
    </source>
</evidence>
<dbReference type="CDD" id="cd09631">
    <property type="entry name" value="DOMON_DOH"/>
    <property type="match status" value="1"/>
</dbReference>
<proteinExistence type="inferred from homology"/>
<keyword evidence="5" id="KW-0560">Oxidoreductase</keyword>
<evidence type="ECO:0000259" key="4">
    <source>
        <dbReference type="PROSITE" id="PS50836"/>
    </source>
</evidence>
<dbReference type="InterPro" id="IPR014784">
    <property type="entry name" value="Cu2_ascorb_mOase-like_C"/>
</dbReference>
<dbReference type="PRINTS" id="PR00767">
    <property type="entry name" value="DBMONOXGNASE"/>
</dbReference>
<sequence>MTQQDYHGVGPTVPVLDQVQNWELLSAFENSTHTSLRFKRALDPCDPDDVAITNDTVNFIWAFGPNDGMSYHMGVRGSVAVNPLDPPYPAVDVSSFKSWKLTVNQAMPAPEKSFSYWCSIHSSPQFKKKNHVVGFRPLLVGPLAAKHTHHFVVYTCKTPPGIPAKEVFSPFSNKEGAECYTKESLMSKPFQLCSTTLYVWGVGGKEFFLPTHTGYPVGEDANEYYMLEVHYDNPTHLKDVKFETGVEIFYTPKLRQYDAGMMTIGHTVLASLLIPPRSKDFMIVGHCGKECTNKGIPEGGEIYLFNTLLHTHLAGRKMKLRHFRNETELPWVSYDDHYHFNYQKNRPLREERKILPGDSLTFECTYDTTSRNDVTVAGYSTRNEMCETFAWYYPKGAFEGCSSFYDIQHLLPGIDSGAQPIVQQPTSMANKTFGEAIQASVTWTPELREKLQNMVKLSDHEGVCNVKEKHPPPQPEDYYTPFNPPPPPPKMIWNYPKVDKIYEPPLRCNVEENIIPN</sequence>
<dbReference type="InterPro" id="IPR028460">
    <property type="entry name" value="Tbh/DBH"/>
</dbReference>
<protein>
    <submittedName>
        <fullName evidence="5">DBH-like monooxygenase protein 1</fullName>
    </submittedName>
</protein>
<evidence type="ECO:0000313" key="6">
    <source>
        <dbReference type="Proteomes" id="UP000198287"/>
    </source>
</evidence>
<evidence type="ECO:0000256" key="1">
    <source>
        <dbReference type="ARBA" id="ARBA00010676"/>
    </source>
</evidence>
<keyword evidence="3" id="KW-0325">Glycoprotein</keyword>
<dbReference type="EMBL" id="LNIX01000001">
    <property type="protein sequence ID" value="OXA61678.1"/>
    <property type="molecule type" value="Genomic_DNA"/>
</dbReference>
<feature type="domain" description="DOMON" evidence="4">
    <location>
        <begin position="1"/>
        <end position="64"/>
    </location>
</feature>
<dbReference type="OrthoDB" id="10003276at2759"/>
<dbReference type="Proteomes" id="UP000198287">
    <property type="component" value="Unassembled WGS sequence"/>
</dbReference>
<gene>
    <name evidence="5" type="ORF">Fcan01_02117</name>
</gene>
<dbReference type="Gene3D" id="2.60.120.230">
    <property type="match status" value="1"/>
</dbReference>
<dbReference type="Gene3D" id="2.60.120.310">
    <property type="entry name" value="Copper type II, ascorbate-dependent monooxygenase, N-terminal domain"/>
    <property type="match status" value="1"/>
</dbReference>
<keyword evidence="2" id="KW-1015">Disulfide bond</keyword>
<dbReference type="InterPro" id="IPR008977">
    <property type="entry name" value="PHM/PNGase_F_dom_sf"/>
</dbReference>
<name>A0A226EWX5_FOLCA</name>
<dbReference type="PANTHER" id="PTHR10157:SF23">
    <property type="entry name" value="MOXD1 HOMOLOG 1"/>
    <property type="match status" value="1"/>
</dbReference>
<evidence type="ECO:0000256" key="2">
    <source>
        <dbReference type="ARBA" id="ARBA00023157"/>
    </source>
</evidence>
<dbReference type="PROSITE" id="PS50836">
    <property type="entry name" value="DOMON"/>
    <property type="match status" value="1"/>
</dbReference>
<dbReference type="InterPro" id="IPR045266">
    <property type="entry name" value="DOH_DOMON"/>
</dbReference>
<comment type="similarity">
    <text evidence="1">Belongs to the copper type II ascorbate-dependent monooxygenase family.</text>
</comment>
<keyword evidence="5" id="KW-0503">Monooxygenase</keyword>
<dbReference type="SUPFAM" id="SSF49742">
    <property type="entry name" value="PHM/PNGase F"/>
    <property type="match status" value="2"/>
</dbReference>